<dbReference type="InterPro" id="IPR011009">
    <property type="entry name" value="Kinase-like_dom_sf"/>
</dbReference>
<evidence type="ECO:0000313" key="3">
    <source>
        <dbReference type="Proteomes" id="UP000309992"/>
    </source>
</evidence>
<proteinExistence type="predicted"/>
<sequence>MRDPYVTRAVAVAVEAAREHGLPAGEPVVLADRSNVLVRLGHVVSRVPATTLLTRPGIADWLARDVRLATFLSGLGAPVVPPTTDAPPGPHLVKGLPVTFWRYVRHDPAQVPAPADVAASLAQVHEALRGYPGELPSDGPAAELRRMFGLLADELGDALPALRTRLGEVAEAIARAPGPVQPLHGDAHPGNLLVTDEGPLWTDFEDTWRGPLAWDLAVLARTSLIDGAAALAAYPGRPDPAGLTPFAELRRLFGVCWRFVVARRFPHRLAEAREALAAYLA</sequence>
<dbReference type="Proteomes" id="UP000309992">
    <property type="component" value="Unassembled WGS sequence"/>
</dbReference>
<organism evidence="2 3">
    <name type="scientific">Prauserella endophytica</name>
    <dbReference type="NCBI Taxonomy" id="1592324"/>
    <lineage>
        <taxon>Bacteria</taxon>
        <taxon>Bacillati</taxon>
        <taxon>Actinomycetota</taxon>
        <taxon>Actinomycetes</taxon>
        <taxon>Pseudonocardiales</taxon>
        <taxon>Pseudonocardiaceae</taxon>
        <taxon>Prauserella</taxon>
        <taxon>Prauserella coralliicola group</taxon>
    </lineage>
</organism>
<reference evidence="2 3" key="1">
    <citation type="journal article" date="2015" name="Antonie Van Leeuwenhoek">
        <title>Prauserella endophytica sp. nov., an endophytic actinobacterium isolated from Tamarix taklamakanensis.</title>
        <authorList>
            <person name="Liu J.M."/>
            <person name="Habden X."/>
            <person name="Guo L."/>
            <person name="Tuo L."/>
            <person name="Jiang Z.K."/>
            <person name="Liu S.W."/>
            <person name="Liu X.F."/>
            <person name="Chen L."/>
            <person name="Li R.F."/>
            <person name="Zhang Y.Q."/>
            <person name="Sun C.H."/>
        </authorList>
    </citation>
    <scope>NUCLEOTIDE SEQUENCE [LARGE SCALE GENOMIC DNA]</scope>
    <source>
        <strain evidence="2 3">CGMCC 4.7182</strain>
    </source>
</reference>
<comment type="caution">
    <text evidence="2">The sequence shown here is derived from an EMBL/GenBank/DDBJ whole genome shotgun (WGS) entry which is preliminary data.</text>
</comment>
<dbReference type="EMBL" id="SWMS01000016">
    <property type="protein sequence ID" value="TKG66210.1"/>
    <property type="molecule type" value="Genomic_DNA"/>
</dbReference>
<dbReference type="Pfam" id="PF01636">
    <property type="entry name" value="APH"/>
    <property type="match status" value="1"/>
</dbReference>
<feature type="domain" description="Aminoglycoside phosphotransferase" evidence="1">
    <location>
        <begin position="60"/>
        <end position="234"/>
    </location>
</feature>
<dbReference type="Gene3D" id="3.90.1200.10">
    <property type="match status" value="1"/>
</dbReference>
<dbReference type="RefSeq" id="WP_137096303.1">
    <property type="nucleotide sequence ID" value="NZ_SWMS01000016.1"/>
</dbReference>
<dbReference type="InterPro" id="IPR002575">
    <property type="entry name" value="Aminoglycoside_PTrfase"/>
</dbReference>
<protein>
    <submittedName>
        <fullName evidence="2">Aminoglycoside phosphotransferase family protein</fullName>
    </submittedName>
</protein>
<evidence type="ECO:0000313" key="2">
    <source>
        <dbReference type="EMBL" id="TKG66210.1"/>
    </source>
</evidence>
<gene>
    <name evidence="2" type="ORF">FCN18_25560</name>
</gene>
<accession>A0ABY2RZ43</accession>
<dbReference type="SUPFAM" id="SSF56112">
    <property type="entry name" value="Protein kinase-like (PK-like)"/>
    <property type="match status" value="1"/>
</dbReference>
<name>A0ABY2RZ43_9PSEU</name>
<keyword evidence="3" id="KW-1185">Reference proteome</keyword>
<evidence type="ECO:0000259" key="1">
    <source>
        <dbReference type="Pfam" id="PF01636"/>
    </source>
</evidence>